<reference evidence="2" key="2">
    <citation type="submission" date="2020-09" db="EMBL/GenBank/DDBJ databases">
        <authorList>
            <person name="Sun Q."/>
            <person name="Zhou Y."/>
        </authorList>
    </citation>
    <scope>NUCLEOTIDE SEQUENCE</scope>
    <source>
        <strain evidence="2">CGMCC 1.3617</strain>
    </source>
</reference>
<dbReference type="EMBL" id="BMKW01000004">
    <property type="protein sequence ID" value="GGJ12787.1"/>
    <property type="molecule type" value="Genomic_DNA"/>
</dbReference>
<organism evidence="2 3">
    <name type="scientific">Neoroseomonas lacus</name>
    <dbReference type="NCBI Taxonomy" id="287609"/>
    <lineage>
        <taxon>Bacteria</taxon>
        <taxon>Pseudomonadati</taxon>
        <taxon>Pseudomonadota</taxon>
        <taxon>Alphaproteobacteria</taxon>
        <taxon>Acetobacterales</taxon>
        <taxon>Acetobacteraceae</taxon>
        <taxon>Neoroseomonas</taxon>
    </lineage>
</organism>
<proteinExistence type="predicted"/>
<dbReference type="Pfam" id="PF05170">
    <property type="entry name" value="AsmA"/>
    <property type="match status" value="1"/>
</dbReference>
<dbReference type="PANTHER" id="PTHR30441:SF4">
    <property type="entry name" value="PROTEIN ASMA"/>
    <property type="match status" value="1"/>
</dbReference>
<protein>
    <recommendedName>
        <fullName evidence="1">AsmA domain-containing protein</fullName>
    </recommendedName>
</protein>
<gene>
    <name evidence="2" type="ORF">GCM10011320_20020</name>
</gene>
<dbReference type="AlphaFoldDB" id="A0A917KG06"/>
<comment type="caution">
    <text evidence="2">The sequence shown here is derived from an EMBL/GenBank/DDBJ whole genome shotgun (WGS) entry which is preliminary data.</text>
</comment>
<accession>A0A917KG06</accession>
<evidence type="ECO:0000259" key="1">
    <source>
        <dbReference type="Pfam" id="PF05170"/>
    </source>
</evidence>
<evidence type="ECO:0000313" key="2">
    <source>
        <dbReference type="EMBL" id="GGJ12787.1"/>
    </source>
</evidence>
<dbReference type="InterPro" id="IPR052894">
    <property type="entry name" value="AsmA-related"/>
</dbReference>
<dbReference type="RefSeq" id="WP_188966896.1">
    <property type="nucleotide sequence ID" value="NZ_BMKW01000004.1"/>
</dbReference>
<reference evidence="2" key="1">
    <citation type="journal article" date="2014" name="Int. J. Syst. Evol. Microbiol.">
        <title>Complete genome sequence of Corynebacterium casei LMG S-19264T (=DSM 44701T), isolated from a smear-ripened cheese.</title>
        <authorList>
            <consortium name="US DOE Joint Genome Institute (JGI-PGF)"/>
            <person name="Walter F."/>
            <person name="Albersmeier A."/>
            <person name="Kalinowski J."/>
            <person name="Ruckert C."/>
        </authorList>
    </citation>
    <scope>NUCLEOTIDE SEQUENCE</scope>
    <source>
        <strain evidence="2">CGMCC 1.3617</strain>
    </source>
</reference>
<dbReference type="InterPro" id="IPR007844">
    <property type="entry name" value="AsmA"/>
</dbReference>
<dbReference type="Proteomes" id="UP000661507">
    <property type="component" value="Unassembled WGS sequence"/>
</dbReference>
<sequence length="805" mass="82443">MKRGLRIIALTLFGLVLLAGAATIGLQVAIGRGSWSGEIDTALERATGRTVTHGAVSVRFGLRPRIAMADATIANIPGGSLPEFARIGRLEVTLELLPLLAGRVEIDSLLLADADIILERDAEGRGNWRFGAGGGATAAGGLSIAAVDIESSRIRLPGQPISTIDVQSLRLARDEPQDPLALDGNIRLDGEALTIAAHLGPEADGAMPLQATIEGDGLRVSLHGALPRGMADPGWSLAVEASADAAAAQRLAPRFGETLPPVASVNLTAHIGPGAPMPTVSALTLRIGATDLATLLPGLRLAQAELRAANFDAPATIAAHGHRGTADLALAATLPSLRRLAAWTAEETMPVEAVLTSGRARLALSGPVRRDADLAASVFEARLTAPDFALLGPILGADLPRVTGVTAQARLGGLFTRELRLDSLTVSADALEMTGDLAITLAPRLAFRGGLAARRIDLDALGGGASAPRQRAATRMIPDIPLPLDTLRGADAALRLSATQLVAGGTTWRDASSTVVLTNGRLVLDPLQVTTPGGAVGGRAVLDAAAQPPRVELRLNSRGRGLDLAALRRAFGVPAGFDGSAELAIDLRGQGATSRAVAASLSGQAGVAMVGGRFTGATALRIGPDLARLLLPRGTPAGGVTLRCLALRLSADQGVAQSEAMLMEGDFGRIDGNIAINLRDETVAARLLPDISLMGVTVRAPVVIGGTMAEPRIGVEPGAALARVLGDTVANRLWRSSTMEFLRDATGSGPAGGACGPALTLARLGRAGPMPAPGATPIPLIPREIQGTAQDVVRGIGGLLGGRRR</sequence>
<dbReference type="GO" id="GO:0005886">
    <property type="term" value="C:plasma membrane"/>
    <property type="evidence" value="ECO:0007669"/>
    <property type="project" value="TreeGrafter"/>
</dbReference>
<name>A0A917KG06_9PROT</name>
<keyword evidence="3" id="KW-1185">Reference proteome</keyword>
<dbReference type="PANTHER" id="PTHR30441">
    <property type="entry name" value="DUF748 DOMAIN-CONTAINING PROTEIN"/>
    <property type="match status" value="1"/>
</dbReference>
<evidence type="ECO:0000313" key="3">
    <source>
        <dbReference type="Proteomes" id="UP000661507"/>
    </source>
</evidence>
<dbReference type="GO" id="GO:0090313">
    <property type="term" value="P:regulation of protein targeting to membrane"/>
    <property type="evidence" value="ECO:0007669"/>
    <property type="project" value="TreeGrafter"/>
</dbReference>
<feature type="domain" description="AsmA" evidence="1">
    <location>
        <begin position="1"/>
        <end position="658"/>
    </location>
</feature>